<protein>
    <submittedName>
        <fullName evidence="1">Uncharacterized protein</fullName>
    </submittedName>
</protein>
<comment type="caution">
    <text evidence="1">The sequence shown here is derived from an EMBL/GenBank/DDBJ whole genome shotgun (WGS) entry which is preliminary data.</text>
</comment>
<accession>A7AMZ9</accession>
<evidence type="ECO:0000313" key="1">
    <source>
        <dbReference type="EMBL" id="EDO07933.1"/>
    </source>
</evidence>
<proteinExistence type="predicted"/>
<sequence length="167" mass="18996">MLHLFDEADKYDPNIYFASLSAWIQLEEPPVIPVNVMGSPSHAKRNGPIPLDIDELELFDYIQMSNLVNEGEIREAPPHVPQTNIGISPVANDGIFDFAYYFKLAQIECSFRQSKEIMKMEPTFMALEQQIKEHDNSLAKLESALFAKGEEHRKNIGNQLSNIAFIE</sequence>
<dbReference type="VEuPathDB" id="PiroplasmaDB:BBOV_III003690"/>
<organism evidence="1 2">
    <name type="scientific">Babesia bovis</name>
    <dbReference type="NCBI Taxonomy" id="5865"/>
    <lineage>
        <taxon>Eukaryota</taxon>
        <taxon>Sar</taxon>
        <taxon>Alveolata</taxon>
        <taxon>Apicomplexa</taxon>
        <taxon>Aconoidasida</taxon>
        <taxon>Piroplasmida</taxon>
        <taxon>Babesiidae</taxon>
        <taxon>Babesia</taxon>
    </lineage>
</organism>
<dbReference type="KEGG" id="bbo:BBOV_III003690"/>
<dbReference type="Proteomes" id="UP000002173">
    <property type="component" value="Chromosome 3"/>
</dbReference>
<dbReference type="GeneID" id="5479749"/>
<dbReference type="InParanoid" id="A7AMZ9"/>
<dbReference type="AlphaFoldDB" id="A7AMZ9"/>
<dbReference type="EMBL" id="AAXT01000001">
    <property type="protein sequence ID" value="EDO07933.1"/>
    <property type="molecule type" value="Genomic_DNA"/>
</dbReference>
<reference evidence="1 2" key="1">
    <citation type="journal article" date="2007" name="PLoS Pathog.">
        <title>Genome sequence of Babesia bovis and comparative analysis of apicomplexan hemoprotozoa.</title>
        <authorList>
            <person name="Brayton K.A."/>
            <person name="Lau A.O.T."/>
            <person name="Herndon D.R."/>
            <person name="Hannick L."/>
            <person name="Kappmeyer L.S."/>
            <person name="Berens S.J."/>
            <person name="Bidwell S.L."/>
            <person name="Brown W.C."/>
            <person name="Crabtree J."/>
            <person name="Fadrosh D."/>
            <person name="Feldblum T."/>
            <person name="Forberger H.A."/>
            <person name="Haas B.J."/>
            <person name="Howell J.M."/>
            <person name="Khouri H."/>
            <person name="Koo H."/>
            <person name="Mann D.J."/>
            <person name="Norimine J."/>
            <person name="Paulsen I.T."/>
            <person name="Radune D."/>
            <person name="Ren Q."/>
            <person name="Smith R.K. Jr."/>
            <person name="Suarez C.E."/>
            <person name="White O."/>
            <person name="Wortman J.R."/>
            <person name="Knowles D.P. Jr."/>
            <person name="McElwain T.F."/>
            <person name="Nene V.M."/>
        </authorList>
    </citation>
    <scope>NUCLEOTIDE SEQUENCE [LARGE SCALE GENOMIC DNA]</scope>
    <source>
        <strain evidence="1">T2Bo</strain>
    </source>
</reference>
<keyword evidence="2" id="KW-1185">Reference proteome</keyword>
<name>A7AMZ9_BABBO</name>
<evidence type="ECO:0000313" key="2">
    <source>
        <dbReference type="Proteomes" id="UP000002173"/>
    </source>
</evidence>
<gene>
    <name evidence="1" type="ORF">BBOV_III003690</name>
</gene>